<organism evidence="2 3">
    <name type="scientific">Micromonospora polyrhachis</name>
    <dbReference type="NCBI Taxonomy" id="1282883"/>
    <lineage>
        <taxon>Bacteria</taxon>
        <taxon>Bacillati</taxon>
        <taxon>Actinomycetota</taxon>
        <taxon>Actinomycetes</taxon>
        <taxon>Micromonosporales</taxon>
        <taxon>Micromonosporaceae</taxon>
        <taxon>Micromonospora</taxon>
    </lineage>
</organism>
<dbReference type="Proteomes" id="UP000578819">
    <property type="component" value="Unassembled WGS sequence"/>
</dbReference>
<dbReference type="Gene3D" id="3.50.50.60">
    <property type="entry name" value="FAD/NAD(P)-binding domain"/>
    <property type="match status" value="1"/>
</dbReference>
<sequence>MTTVENDADVIVVGAGPGGSATAYHLAQHGLRVLLLEKTEFPREKVCGDGLTPRAVKQLIKLGVDTSPEAGWLHNKGLRVIGGGVRLELDWPELASFPNYGLVRTRLDFDDLVAKRAVAAGAELRTGVNVTGPVLDATGRAIGVAAEVGPGKELTTFHAPLMVAADGVSGRFPLALGLAKREDRPIGVAVRRYYRSPARHDDRYLESWLELRSREGGDKLLPGYGWIFGMGDGRVNAGLGVLNSSSAFGKTNYRRLLTDWLANTPDDWGLNDDANADGPILGAALPMGFNRVPHYTRGVMLVGDSGGMVNPFNGEGIAYAMESGELAAEVAVQALARPAGVERERALAHYPTELKSRYGGYYRLGGVFVKLIGNPQIMRIATKHGMPHPLLMRFVLKLLANLTDPRGGDAMDRIINAMTRVAPSV</sequence>
<dbReference type="GO" id="GO:0016628">
    <property type="term" value="F:oxidoreductase activity, acting on the CH-CH group of donors, NAD or NADP as acceptor"/>
    <property type="evidence" value="ECO:0007669"/>
    <property type="project" value="InterPro"/>
</dbReference>
<keyword evidence="3" id="KW-1185">Reference proteome</keyword>
<name>A0A7W7SQP9_9ACTN</name>
<evidence type="ECO:0000313" key="2">
    <source>
        <dbReference type="EMBL" id="MBB4958557.1"/>
    </source>
</evidence>
<dbReference type="InterPro" id="IPR036188">
    <property type="entry name" value="FAD/NAD-bd_sf"/>
</dbReference>
<dbReference type="InterPro" id="IPR002938">
    <property type="entry name" value="FAD-bd"/>
</dbReference>
<dbReference type="AlphaFoldDB" id="A0A7W7SQP9"/>
<feature type="domain" description="FAD-binding" evidence="1">
    <location>
        <begin position="7"/>
        <end position="179"/>
    </location>
</feature>
<dbReference type="GO" id="GO:0071949">
    <property type="term" value="F:FAD binding"/>
    <property type="evidence" value="ECO:0007669"/>
    <property type="project" value="InterPro"/>
</dbReference>
<comment type="caution">
    <text evidence="2">The sequence shown here is derived from an EMBL/GenBank/DDBJ whole genome shotgun (WGS) entry which is preliminary data.</text>
</comment>
<protein>
    <submittedName>
        <fullName evidence="2">Geranylgeranyl reductase family protein</fullName>
    </submittedName>
</protein>
<dbReference type="SUPFAM" id="SSF51905">
    <property type="entry name" value="FAD/NAD(P)-binding domain"/>
    <property type="match status" value="1"/>
</dbReference>
<dbReference type="PRINTS" id="PR00420">
    <property type="entry name" value="RNGMNOXGNASE"/>
</dbReference>
<accession>A0A7W7SQP9</accession>
<gene>
    <name evidence="2" type="ORF">FHR38_002290</name>
</gene>
<dbReference type="NCBIfam" id="TIGR02032">
    <property type="entry name" value="GG-red-SF"/>
    <property type="match status" value="1"/>
</dbReference>
<dbReference type="PANTHER" id="PTHR42685">
    <property type="entry name" value="GERANYLGERANYL DIPHOSPHATE REDUCTASE"/>
    <property type="match status" value="1"/>
</dbReference>
<dbReference type="Pfam" id="PF01494">
    <property type="entry name" value="FAD_binding_3"/>
    <property type="match status" value="1"/>
</dbReference>
<evidence type="ECO:0000313" key="3">
    <source>
        <dbReference type="Proteomes" id="UP000578819"/>
    </source>
</evidence>
<dbReference type="InterPro" id="IPR011777">
    <property type="entry name" value="Geranylgeranyl_Rdtase_fam"/>
</dbReference>
<reference evidence="2 3" key="1">
    <citation type="submission" date="2020-08" db="EMBL/GenBank/DDBJ databases">
        <title>Sequencing the genomes of 1000 actinobacteria strains.</title>
        <authorList>
            <person name="Klenk H.-P."/>
        </authorList>
    </citation>
    <scope>NUCLEOTIDE SEQUENCE [LARGE SCALE GENOMIC DNA]</scope>
    <source>
        <strain evidence="2 3">DSM 45886</strain>
    </source>
</reference>
<dbReference type="RefSeq" id="WP_184534625.1">
    <property type="nucleotide sequence ID" value="NZ_JACHJW010000001.1"/>
</dbReference>
<dbReference type="EMBL" id="JACHJW010000001">
    <property type="protein sequence ID" value="MBB4958557.1"/>
    <property type="molecule type" value="Genomic_DNA"/>
</dbReference>
<dbReference type="PANTHER" id="PTHR42685:SF22">
    <property type="entry name" value="CONDITIONED MEDIUM FACTOR RECEPTOR 1"/>
    <property type="match status" value="1"/>
</dbReference>
<proteinExistence type="predicted"/>
<evidence type="ECO:0000259" key="1">
    <source>
        <dbReference type="Pfam" id="PF01494"/>
    </source>
</evidence>
<dbReference type="InterPro" id="IPR050407">
    <property type="entry name" value="Geranylgeranyl_reductase"/>
</dbReference>